<dbReference type="RefSeq" id="WP_078351110.1">
    <property type="nucleotide sequence ID" value="NZ_MBTF01000038.1"/>
</dbReference>
<dbReference type="EMBL" id="MBTF01000038">
    <property type="protein sequence ID" value="OOQ56698.1"/>
    <property type="molecule type" value="Genomic_DNA"/>
</dbReference>
<dbReference type="Proteomes" id="UP000189739">
    <property type="component" value="Unassembled WGS sequence"/>
</dbReference>
<sequence>MKNLSPDTELETELQELYTMSRHLQDDILFLEGEERFFKEVLNKCGVQADSFRSRIEANDQLSAASRVAVQEFLSYLAPYITEKQKAIDMDMLNRYNNLQSNIKDLFAAIKQTKNELFAYAETAMLGNIAIPTH</sequence>
<comment type="caution">
    <text evidence="1">The sequence shown here is derived from an EMBL/GenBank/DDBJ whole genome shotgun (WGS) entry which is preliminary data.</text>
</comment>
<keyword evidence="2" id="KW-1185">Reference proteome</keyword>
<name>A0A1S9P7S1_9SPHI</name>
<proteinExistence type="predicted"/>
<reference evidence="1 2" key="1">
    <citation type="submission" date="2016-07" db="EMBL/GenBank/DDBJ databases">
        <title>Genomic analysis of zinc-resistant bacterium Mucilaginibacter pedocola TBZ30.</title>
        <authorList>
            <person name="Huang J."/>
            <person name="Tang J."/>
        </authorList>
    </citation>
    <scope>NUCLEOTIDE SEQUENCE [LARGE SCALE GENOMIC DNA]</scope>
    <source>
        <strain evidence="1 2">TBZ30</strain>
    </source>
</reference>
<protein>
    <submittedName>
        <fullName evidence="1">Uncharacterized protein</fullName>
    </submittedName>
</protein>
<accession>A0A1S9P7S1</accession>
<dbReference type="AlphaFoldDB" id="A0A1S9P7S1"/>
<organism evidence="1 2">
    <name type="scientific">Mucilaginibacter pedocola</name>
    <dbReference type="NCBI Taxonomy" id="1792845"/>
    <lineage>
        <taxon>Bacteria</taxon>
        <taxon>Pseudomonadati</taxon>
        <taxon>Bacteroidota</taxon>
        <taxon>Sphingobacteriia</taxon>
        <taxon>Sphingobacteriales</taxon>
        <taxon>Sphingobacteriaceae</taxon>
        <taxon>Mucilaginibacter</taxon>
    </lineage>
</organism>
<evidence type="ECO:0000313" key="1">
    <source>
        <dbReference type="EMBL" id="OOQ56698.1"/>
    </source>
</evidence>
<dbReference type="OrthoDB" id="769282at2"/>
<gene>
    <name evidence="1" type="ORF">BC343_17020</name>
</gene>
<evidence type="ECO:0000313" key="2">
    <source>
        <dbReference type="Proteomes" id="UP000189739"/>
    </source>
</evidence>